<feature type="transmembrane region" description="Helical" evidence="1">
    <location>
        <begin position="12"/>
        <end position="32"/>
    </location>
</feature>
<dbReference type="STRING" id="943830.A4A58_21255"/>
<dbReference type="PANTHER" id="PTHR37422:SF23">
    <property type="entry name" value="TEICHURONIC ACID BIOSYNTHESIS PROTEIN TUAE"/>
    <property type="match status" value="1"/>
</dbReference>
<proteinExistence type="predicted"/>
<reference evidence="2 3" key="1">
    <citation type="submission" date="2016-03" db="EMBL/GenBank/DDBJ databases">
        <title>Microsymbionts genomes from the relict species Vavilovia formosa (Stev.) Fed.</title>
        <authorList>
            <person name="Kopat V."/>
            <person name="Chirak E."/>
            <person name="Kimeklis A."/>
            <person name="Andronov E."/>
        </authorList>
    </citation>
    <scope>NUCLEOTIDE SEQUENCE [LARGE SCALE GENOMIC DNA]</scope>
    <source>
        <strain evidence="2 3">Vaf07</strain>
    </source>
</reference>
<dbReference type="PANTHER" id="PTHR37422">
    <property type="entry name" value="TEICHURONIC ACID BIOSYNTHESIS PROTEIN TUAE"/>
    <property type="match status" value="1"/>
</dbReference>
<dbReference type="InterPro" id="IPR051533">
    <property type="entry name" value="WaaL-like"/>
</dbReference>
<feature type="transmembrane region" description="Helical" evidence="1">
    <location>
        <begin position="88"/>
        <end position="110"/>
    </location>
</feature>
<feature type="transmembrane region" description="Helical" evidence="1">
    <location>
        <begin position="178"/>
        <end position="196"/>
    </location>
</feature>
<feature type="transmembrane region" description="Helical" evidence="1">
    <location>
        <begin position="415"/>
        <end position="432"/>
    </location>
</feature>
<feature type="transmembrane region" description="Helical" evidence="1">
    <location>
        <begin position="378"/>
        <end position="403"/>
    </location>
</feature>
<accession>A0A164AIF5</accession>
<keyword evidence="3" id="KW-1185">Reference proteome</keyword>
<keyword evidence="1" id="KW-0812">Transmembrane</keyword>
<evidence type="ECO:0000256" key="1">
    <source>
        <dbReference type="SAM" id="Phobius"/>
    </source>
</evidence>
<feature type="transmembrane region" description="Helical" evidence="1">
    <location>
        <begin position="261"/>
        <end position="290"/>
    </location>
</feature>
<dbReference type="EMBL" id="LVYV01000002">
    <property type="protein sequence ID" value="KZD24860.1"/>
    <property type="molecule type" value="Genomic_DNA"/>
</dbReference>
<evidence type="ECO:0008006" key="4">
    <source>
        <dbReference type="Google" id="ProtNLM"/>
    </source>
</evidence>
<feature type="transmembrane region" description="Helical" evidence="1">
    <location>
        <begin position="237"/>
        <end position="255"/>
    </location>
</feature>
<gene>
    <name evidence="2" type="ORF">A4A58_21255</name>
</gene>
<feature type="transmembrane region" description="Helical" evidence="1">
    <location>
        <begin position="208"/>
        <end position="225"/>
    </location>
</feature>
<keyword evidence="1" id="KW-0472">Membrane</keyword>
<dbReference type="OrthoDB" id="7295126at2"/>
<organism evidence="2 3">
    <name type="scientific">Tardiphaga robiniae</name>
    <dbReference type="NCBI Taxonomy" id="943830"/>
    <lineage>
        <taxon>Bacteria</taxon>
        <taxon>Pseudomonadati</taxon>
        <taxon>Pseudomonadota</taxon>
        <taxon>Alphaproteobacteria</taxon>
        <taxon>Hyphomicrobiales</taxon>
        <taxon>Nitrobacteraceae</taxon>
        <taxon>Tardiphaga</taxon>
    </lineage>
</organism>
<dbReference type="Proteomes" id="UP000076574">
    <property type="component" value="Unassembled WGS sequence"/>
</dbReference>
<name>A0A164AIF5_9BRAD</name>
<evidence type="ECO:0000313" key="2">
    <source>
        <dbReference type="EMBL" id="KZD24860.1"/>
    </source>
</evidence>
<feature type="transmembrane region" description="Helical" evidence="1">
    <location>
        <begin position="60"/>
        <end position="76"/>
    </location>
</feature>
<sequence length="476" mass="51035">MNQGRLKSGPADFVLSGWLPTALLLIVTLVVGPALGGLSRPLFVVGCAAAGWLAWQRSTAAHIQSAILLFAFAPFVRRVVDVSVGYDAASIMLIGPLLFILTPLPSLWTLLSSREQLRDPWLIAPAIVLACIAYGAMLSVFQNDWMSAATGALKWAAPVLYGIALQQRAKSDGELVNAMARIFLVVLPLTGLYGIWQYVDPPSWDRFWMNYASILSAGYPLPYMVRVFSTMNGPATYATFTATGLLLLGFLRPGWQSLIALAPAALGLLLSLYRTGWIALALAVVFCMVFQSTRRRALATGLGIVGAAMAAVLFTPFGDVITERLQSLGSGSEDGSGNERLEEFVTLWNTPDSMVVGSGFSFTDIGVAGTMPVDGQIIASWLTLGIPVGLLCLAAYIWVGVWSTSAAWRMRTKEGVVLGALSLGGILIHLPLTSISSGEISALFWMIFAMACPRDQTVRPAEDAVMPLEQARTGRV</sequence>
<dbReference type="AlphaFoldDB" id="A0A164AIF5"/>
<comment type="caution">
    <text evidence="2">The sequence shown here is derived from an EMBL/GenBank/DDBJ whole genome shotgun (WGS) entry which is preliminary data.</text>
</comment>
<evidence type="ECO:0000313" key="3">
    <source>
        <dbReference type="Proteomes" id="UP000076574"/>
    </source>
</evidence>
<feature type="transmembrane region" description="Helical" evidence="1">
    <location>
        <begin position="122"/>
        <end position="141"/>
    </location>
</feature>
<protein>
    <recommendedName>
        <fullName evidence="4">O-antigen ligase domain-containing protein</fullName>
    </recommendedName>
</protein>
<keyword evidence="1" id="KW-1133">Transmembrane helix</keyword>
<dbReference type="RefSeq" id="WP_068730690.1">
    <property type="nucleotide sequence ID" value="NZ_LVYV01000002.1"/>
</dbReference>
<feature type="transmembrane region" description="Helical" evidence="1">
    <location>
        <begin position="297"/>
        <end position="317"/>
    </location>
</feature>